<dbReference type="AlphaFoldDB" id="A0A2N1PQK7"/>
<gene>
    <name evidence="2" type="ORF">CVV64_09725</name>
</gene>
<protein>
    <submittedName>
        <fullName evidence="2">Uncharacterized protein</fullName>
    </submittedName>
</protein>
<sequence length="116" mass="12654">MSEESKKGLETVDSPSENRPVTDHTGPVTDHQGPVTDHDGPVVDHSDPVTDHNGPVVDFKGKVEDRPEDARMCPVQGCEKMLHRVKFFAMNNMVDTDSYCLDHGPAGDPVKCSIKG</sequence>
<evidence type="ECO:0000313" key="3">
    <source>
        <dbReference type="Proteomes" id="UP000233256"/>
    </source>
</evidence>
<feature type="compositionally biased region" description="Basic and acidic residues" evidence="1">
    <location>
        <begin position="1"/>
        <end position="10"/>
    </location>
</feature>
<reference evidence="2 3" key="1">
    <citation type="journal article" date="2017" name="ISME J.">
        <title>Potential for microbial H2 and metal transformations associated with novel bacteria and archaea in deep terrestrial subsurface sediments.</title>
        <authorList>
            <person name="Hernsdorf A.W."/>
            <person name="Amano Y."/>
            <person name="Miyakawa K."/>
            <person name="Ise K."/>
            <person name="Suzuki Y."/>
            <person name="Anantharaman K."/>
            <person name="Probst A."/>
            <person name="Burstein D."/>
            <person name="Thomas B.C."/>
            <person name="Banfield J.F."/>
        </authorList>
    </citation>
    <scope>NUCLEOTIDE SEQUENCE [LARGE SCALE GENOMIC DNA]</scope>
    <source>
        <strain evidence="2">HGW-Wallbacteria-1</strain>
    </source>
</reference>
<dbReference type="Proteomes" id="UP000233256">
    <property type="component" value="Unassembled WGS sequence"/>
</dbReference>
<feature type="region of interest" description="Disordered" evidence="1">
    <location>
        <begin position="1"/>
        <end position="69"/>
    </location>
</feature>
<feature type="compositionally biased region" description="Basic and acidic residues" evidence="1">
    <location>
        <begin position="59"/>
        <end position="69"/>
    </location>
</feature>
<evidence type="ECO:0000256" key="1">
    <source>
        <dbReference type="SAM" id="MobiDB-lite"/>
    </source>
</evidence>
<dbReference type="EMBL" id="PGXC01000005">
    <property type="protein sequence ID" value="PKK90626.1"/>
    <property type="molecule type" value="Genomic_DNA"/>
</dbReference>
<organism evidence="2 3">
    <name type="scientific">Candidatus Wallbacteria bacterium HGW-Wallbacteria-1</name>
    <dbReference type="NCBI Taxonomy" id="2013854"/>
    <lineage>
        <taxon>Bacteria</taxon>
        <taxon>Candidatus Walliibacteriota</taxon>
    </lineage>
</organism>
<evidence type="ECO:0000313" key="2">
    <source>
        <dbReference type="EMBL" id="PKK90626.1"/>
    </source>
</evidence>
<accession>A0A2N1PQK7</accession>
<comment type="caution">
    <text evidence="2">The sequence shown here is derived from an EMBL/GenBank/DDBJ whole genome shotgun (WGS) entry which is preliminary data.</text>
</comment>
<name>A0A2N1PQK7_9BACT</name>
<proteinExistence type="predicted"/>
<feature type="compositionally biased region" description="Basic and acidic residues" evidence="1">
    <location>
        <begin position="36"/>
        <end position="50"/>
    </location>
</feature>